<evidence type="ECO:0000256" key="15">
    <source>
        <dbReference type="ARBA" id="ARBA00023049"/>
    </source>
</evidence>
<keyword evidence="17" id="KW-0325">Glycoprotein</keyword>
<keyword evidence="15" id="KW-0482">Metalloprotease</keyword>
<dbReference type="GO" id="GO:0006508">
    <property type="term" value="P:proteolysis"/>
    <property type="evidence" value="ECO:0007669"/>
    <property type="project" value="UniProtKB-KW"/>
</dbReference>
<reference evidence="21" key="1">
    <citation type="journal article" date="2000" name="Plant Sci.">
        <title>Detection and characterization of a 36-kDa peptide in C-terminal region of a 24-kDa vacuolar protein (VP24) precursor in anthocyanin-producing sweet potato cells in suspension culture.</title>
        <authorList>
            <person name="Xu W."/>
            <person name="Moriya K."/>
            <person name="Yamada K."/>
            <person name="Nishimura M."/>
            <person name="Shioiri H."/>
            <person name="Kojima M."/>
            <person name="Nozue M."/>
        </authorList>
    </citation>
    <scope>NUCLEOTIDE SEQUENCE</scope>
</reference>
<keyword evidence="10" id="KW-0479">Metal-binding</keyword>
<evidence type="ECO:0000256" key="7">
    <source>
        <dbReference type="ARBA" id="ARBA00022554"/>
    </source>
</evidence>
<feature type="domain" description="Peptidase M28" evidence="20">
    <location>
        <begin position="139"/>
        <end position="325"/>
    </location>
</feature>
<keyword evidence="9 19" id="KW-0812">Transmembrane</keyword>
<organism evidence="21">
    <name type="scientific">Ipomoea batatas</name>
    <name type="common">Sweet potato</name>
    <name type="synonym">Convolvulus batatas</name>
    <dbReference type="NCBI Taxonomy" id="4120"/>
    <lineage>
        <taxon>Eukaryota</taxon>
        <taxon>Viridiplantae</taxon>
        <taxon>Streptophyta</taxon>
        <taxon>Embryophyta</taxon>
        <taxon>Tracheophyta</taxon>
        <taxon>Spermatophyta</taxon>
        <taxon>Magnoliopsida</taxon>
        <taxon>eudicotyledons</taxon>
        <taxon>Gunneridae</taxon>
        <taxon>Pentapetalae</taxon>
        <taxon>asterids</taxon>
        <taxon>lamiids</taxon>
        <taxon>Solanales</taxon>
        <taxon>Convolvulaceae</taxon>
        <taxon>Ipomoeeae</taxon>
        <taxon>Ipomoea</taxon>
    </lineage>
</organism>
<keyword evidence="7" id="KW-0926">Vacuole</keyword>
<evidence type="ECO:0000256" key="6">
    <source>
        <dbReference type="ARBA" id="ARBA00017435"/>
    </source>
</evidence>
<keyword evidence="16 19" id="KW-0472">Membrane</keyword>
<dbReference type="Pfam" id="PF04389">
    <property type="entry name" value="Peptidase_M28"/>
    <property type="match status" value="1"/>
</dbReference>
<evidence type="ECO:0000256" key="9">
    <source>
        <dbReference type="ARBA" id="ARBA00022692"/>
    </source>
</evidence>
<accession>Q9SXH2</accession>
<evidence type="ECO:0000256" key="16">
    <source>
        <dbReference type="ARBA" id="ARBA00023136"/>
    </source>
</evidence>
<keyword evidence="8" id="KW-0645">Protease</keyword>
<dbReference type="FunFam" id="3.40.630.10:FF:000008">
    <property type="entry name" value="Endoplasmic reticulum metallopeptidase 1"/>
    <property type="match status" value="1"/>
</dbReference>
<evidence type="ECO:0000256" key="11">
    <source>
        <dbReference type="ARBA" id="ARBA00022801"/>
    </source>
</evidence>
<feature type="transmembrane region" description="Helical" evidence="19">
    <location>
        <begin position="557"/>
        <end position="576"/>
    </location>
</feature>
<comment type="subcellular location">
    <subcellularLocation>
        <location evidence="4">Endoplasmic reticulum membrane</location>
        <topology evidence="4">Multi-pass membrane protein</topology>
    </subcellularLocation>
    <subcellularLocation>
        <location evidence="3">Vacuole membrane</location>
        <topology evidence="3">Multi-pass membrane protein</topology>
    </subcellularLocation>
</comment>
<dbReference type="InterPro" id="IPR045175">
    <property type="entry name" value="M28_fam"/>
</dbReference>
<evidence type="ECO:0000313" key="21">
    <source>
        <dbReference type="EMBL" id="BAA83809.1"/>
    </source>
</evidence>
<feature type="transmembrane region" description="Helical" evidence="19">
    <location>
        <begin position="402"/>
        <end position="427"/>
    </location>
</feature>
<evidence type="ECO:0000256" key="10">
    <source>
        <dbReference type="ARBA" id="ARBA00022723"/>
    </source>
</evidence>
<evidence type="ECO:0000256" key="2">
    <source>
        <dbReference type="ARBA" id="ARBA00003273"/>
    </source>
</evidence>
<proteinExistence type="evidence at transcript level"/>
<dbReference type="Gene3D" id="3.40.630.10">
    <property type="entry name" value="Zn peptidases"/>
    <property type="match status" value="1"/>
</dbReference>
<feature type="transmembrane region" description="Helical" evidence="19">
    <location>
        <begin position="630"/>
        <end position="650"/>
    </location>
</feature>
<gene>
    <name evidence="21" type="primary">vp24</name>
</gene>
<dbReference type="InterPro" id="IPR048024">
    <property type="entry name" value="Fxna-like_M28_dom"/>
</dbReference>
<evidence type="ECO:0000256" key="17">
    <source>
        <dbReference type="ARBA" id="ARBA00023180"/>
    </source>
</evidence>
<dbReference type="MEROPS" id="M28.A03"/>
<dbReference type="GO" id="GO:0046872">
    <property type="term" value="F:metal ion binding"/>
    <property type="evidence" value="ECO:0007669"/>
    <property type="project" value="UniProtKB-KW"/>
</dbReference>
<evidence type="ECO:0000256" key="3">
    <source>
        <dbReference type="ARBA" id="ARBA00004128"/>
    </source>
</evidence>
<dbReference type="SUPFAM" id="SSF53187">
    <property type="entry name" value="Zn-dependent exopeptidases"/>
    <property type="match status" value="1"/>
</dbReference>
<keyword evidence="14 19" id="KW-1133">Transmembrane helix</keyword>
<feature type="transmembrane region" description="Helical" evidence="19">
    <location>
        <begin position="439"/>
        <end position="467"/>
    </location>
</feature>
<name>Q9SXH2_IPOBA</name>
<evidence type="ECO:0000256" key="14">
    <source>
        <dbReference type="ARBA" id="ARBA00022989"/>
    </source>
</evidence>
<dbReference type="PANTHER" id="PTHR12147:SF58">
    <property type="entry name" value="VACUOLAR MEMBRANE PROTEASE"/>
    <property type="match status" value="1"/>
</dbReference>
<evidence type="ECO:0000256" key="5">
    <source>
        <dbReference type="ARBA" id="ARBA00010918"/>
    </source>
</evidence>
<dbReference type="GO" id="GO:0008235">
    <property type="term" value="F:metalloexopeptidase activity"/>
    <property type="evidence" value="ECO:0007669"/>
    <property type="project" value="InterPro"/>
</dbReference>
<dbReference type="GO" id="GO:0005789">
    <property type="term" value="C:endoplasmic reticulum membrane"/>
    <property type="evidence" value="ECO:0007669"/>
    <property type="project" value="UniProtKB-SubCell"/>
</dbReference>
<keyword evidence="12" id="KW-0256">Endoplasmic reticulum</keyword>
<dbReference type="AlphaFoldDB" id="Q9SXH2"/>
<dbReference type="EMBL" id="AB025531">
    <property type="protein sequence ID" value="BAA83809.1"/>
    <property type="molecule type" value="mRNA"/>
</dbReference>
<keyword evidence="11" id="KW-0378">Hydrolase</keyword>
<evidence type="ECO:0000259" key="20">
    <source>
        <dbReference type="Pfam" id="PF04389"/>
    </source>
</evidence>
<keyword evidence="13" id="KW-0862">Zinc</keyword>
<feature type="transmembrane region" description="Helical" evidence="19">
    <location>
        <begin position="596"/>
        <end position="618"/>
    </location>
</feature>
<evidence type="ECO:0000256" key="19">
    <source>
        <dbReference type="SAM" id="Phobius"/>
    </source>
</evidence>
<evidence type="ECO:0000256" key="18">
    <source>
        <dbReference type="ARBA" id="ARBA00031512"/>
    </source>
</evidence>
<evidence type="ECO:0000256" key="1">
    <source>
        <dbReference type="ARBA" id="ARBA00001947"/>
    </source>
</evidence>
<dbReference type="CDD" id="cd03875">
    <property type="entry name" value="M28_Fxna_like"/>
    <property type="match status" value="1"/>
</dbReference>
<dbReference type="PANTHER" id="PTHR12147">
    <property type="entry name" value="METALLOPEPTIDASE M28 FAMILY MEMBER"/>
    <property type="match status" value="1"/>
</dbReference>
<feature type="transmembrane region" description="Helical" evidence="19">
    <location>
        <begin position="371"/>
        <end position="390"/>
    </location>
</feature>
<comment type="similarity">
    <text evidence="5">Belongs to the peptidase M28 family.</text>
</comment>
<evidence type="ECO:0000256" key="13">
    <source>
        <dbReference type="ARBA" id="ARBA00022833"/>
    </source>
</evidence>
<dbReference type="InterPro" id="IPR007484">
    <property type="entry name" value="Peptidase_M28"/>
</dbReference>
<evidence type="ECO:0000256" key="4">
    <source>
        <dbReference type="ARBA" id="ARBA00004477"/>
    </source>
</evidence>
<protein>
    <recommendedName>
        <fullName evidence="6">Vacuolar membrane protease</fullName>
    </recommendedName>
    <alternativeName>
        <fullName evidence="18">FXNA-related family protease 1</fullName>
    </alternativeName>
</protein>
<evidence type="ECO:0000256" key="12">
    <source>
        <dbReference type="ARBA" id="ARBA00022824"/>
    </source>
</evidence>
<feature type="transmembrane region" description="Helical" evidence="19">
    <location>
        <begin position="7"/>
        <end position="26"/>
    </location>
</feature>
<comment type="cofactor">
    <cofactor evidence="1">
        <name>Zn(2+)</name>
        <dbReference type="ChEBI" id="CHEBI:29105"/>
    </cofactor>
</comment>
<comment type="function">
    <text evidence="2">May be involved in vacuolar sorting and osmoregulation.</text>
</comment>
<dbReference type="GO" id="GO:0005774">
    <property type="term" value="C:vacuolar membrane"/>
    <property type="evidence" value="ECO:0007669"/>
    <property type="project" value="UniProtKB-SubCell"/>
</dbReference>
<sequence>MAERSGYEILVLFAFVICGTWGVYHYQFKVLPEALSPEDAGVTGFSEEAAMAHDKALSSLGPHPLGSAVLDTALQYVLKAAKTIEEEAYGDVNVEVQCFHANTGVNTLSGGSYYGKTLVYSDMKHVLIRISSKSAATKLRSGEEDNAILVSAHVDTVFAAEGAGDDSSNVAVMLELARGLSKQASGFKNSVIFLFNTGEEEGLDGSHSFVTQHPWINTVRVAVNLEAMGIGGKSGIFQAGPDPWAIQNFAKVAKRPSGQIVSQDLFGSGVIKSTTDFQVYKEIAGLSGMDFAFTDHTAVYHTKNDKHALLKPGSLQHLGENMLPFLLHVATSPDFPTGKNTLSQGDSEEEVDTVVYFDILGRFMVVYPQSLADMINTSVIALALFLWSALLNQGGLSSLVSLALSVLSIVLMWICSLGLSILVAYVLPSISESPVPFIASPWLVIGLFAAPALLGAFIGQHVVYLLLHKFLSYTFSETKGFLPLSLQGDEEDVAVLDSEKWMFKAGLLQWLLVLVVGNYLNVGASYFALFWMISPAVAYFLFEVLAESTKPLNPLTAAIGLTVPLVVSSGVFVQLVNTLIGNLVRFVSNPGEQADWISTAIVAALIAAIVCLTMVYVLPYIHNSGAKYQFITTTCIVFLVSLGVVVENMVPTFIEDTARAVNIVQVVNKTGNGTVSHISMFSTTPGGLDVEAELLGGGLVCGREKAFDFVSFTAYYSCWTAEVGWNNAQIPAPRVGGDSEENGDRATLVHITTEDATRWCLGINTNEIQDFQLKDESGELISRGEKNGVDGWHIMRFAGGKNSPTKFDLTLHWHKNSSGKRVVEGSEGEEVLVKLRADVNATTPELDKILEKMPSWLSQYGKSASPFTLAYLDTLYVADPSLTMGSSISVASE</sequence>
<evidence type="ECO:0000256" key="8">
    <source>
        <dbReference type="ARBA" id="ARBA00022670"/>
    </source>
</evidence>